<dbReference type="InterPro" id="IPR016187">
    <property type="entry name" value="CTDL_fold"/>
</dbReference>
<dbReference type="AlphaFoldDB" id="A0A5C1QP10"/>
<dbReference type="GO" id="GO:0120147">
    <property type="term" value="F:formylglycine-generating oxidase activity"/>
    <property type="evidence" value="ECO:0007669"/>
    <property type="project" value="TreeGrafter"/>
</dbReference>
<dbReference type="KEGG" id="ock:EXM22_17550"/>
<proteinExistence type="predicted"/>
<feature type="domain" description="Sulfatase-modifying factor enzyme-like" evidence="1">
    <location>
        <begin position="38"/>
        <end position="289"/>
    </location>
</feature>
<dbReference type="Proteomes" id="UP000324209">
    <property type="component" value="Chromosome"/>
</dbReference>
<dbReference type="InterPro" id="IPR051043">
    <property type="entry name" value="Sulfatase_Mod_Factor_Kinase"/>
</dbReference>
<dbReference type="PANTHER" id="PTHR23150:SF19">
    <property type="entry name" value="FORMYLGLYCINE-GENERATING ENZYME"/>
    <property type="match status" value="1"/>
</dbReference>
<evidence type="ECO:0000313" key="3">
    <source>
        <dbReference type="Proteomes" id="UP000324209"/>
    </source>
</evidence>
<dbReference type="PANTHER" id="PTHR23150">
    <property type="entry name" value="SULFATASE MODIFYING FACTOR 1, 2"/>
    <property type="match status" value="1"/>
</dbReference>
<reference evidence="2 3" key="1">
    <citation type="submission" date="2019-02" db="EMBL/GenBank/DDBJ databases">
        <title>Complete Genome Sequence and Methylome Analysis of free living Spirochaetas.</title>
        <authorList>
            <person name="Fomenkov A."/>
            <person name="Dubinina G."/>
            <person name="Leshcheva N."/>
            <person name="Mikheeva N."/>
            <person name="Grabovich M."/>
            <person name="Vincze T."/>
            <person name="Roberts R.J."/>
        </authorList>
    </citation>
    <scope>NUCLEOTIDE SEQUENCE [LARGE SCALE GENOMIC DNA]</scope>
    <source>
        <strain evidence="2 3">K2</strain>
    </source>
</reference>
<dbReference type="Pfam" id="PF03781">
    <property type="entry name" value="FGE-sulfatase"/>
    <property type="match status" value="1"/>
</dbReference>
<organism evidence="2 3">
    <name type="scientific">Oceanispirochaeta crateris</name>
    <dbReference type="NCBI Taxonomy" id="2518645"/>
    <lineage>
        <taxon>Bacteria</taxon>
        <taxon>Pseudomonadati</taxon>
        <taxon>Spirochaetota</taxon>
        <taxon>Spirochaetia</taxon>
        <taxon>Spirochaetales</taxon>
        <taxon>Spirochaetaceae</taxon>
        <taxon>Oceanispirochaeta</taxon>
    </lineage>
</organism>
<dbReference type="Gene3D" id="3.90.1580.10">
    <property type="entry name" value="paralog of FGE (formylglycine-generating enzyme)"/>
    <property type="match status" value="1"/>
</dbReference>
<name>A0A5C1QP10_9SPIO</name>
<sequence>MDGLLMENSMKIRFVITLALTTFLSTCSAEKLTIDQDLVFVEGEEFILGKENLTSHLVRVKLDDFYISKYETTVEQWELFLEDTKIPYLWRDKYTDTRIESPYSDSPIPVHWIQAVEYLNWVSRKYGLEECYVINGEDVEWIREANGYRLLTDAEWEYAARGGNLSKGYEFSGSNDLDEVAWTGWNSANTAHPVGIKKSNELGLFDMSGNMSEWCWDLSFDYPNNLSVLLSKPIGPSKGEYLKIKDEYYRISRGGSYGTVDEFQFTPFYRTGSFEKGTGSGGLGLRLARNAPIESP</sequence>
<dbReference type="EMBL" id="CP036150">
    <property type="protein sequence ID" value="QEN09703.1"/>
    <property type="molecule type" value="Genomic_DNA"/>
</dbReference>
<gene>
    <name evidence="2" type="ORF">EXM22_17550</name>
</gene>
<dbReference type="InterPro" id="IPR042095">
    <property type="entry name" value="SUMF_sf"/>
</dbReference>
<evidence type="ECO:0000259" key="1">
    <source>
        <dbReference type="Pfam" id="PF03781"/>
    </source>
</evidence>
<keyword evidence="3" id="KW-1185">Reference proteome</keyword>
<protein>
    <recommendedName>
        <fullName evidence="1">Sulfatase-modifying factor enzyme-like domain-containing protein</fullName>
    </recommendedName>
</protein>
<dbReference type="InterPro" id="IPR005532">
    <property type="entry name" value="SUMF_dom"/>
</dbReference>
<dbReference type="OrthoDB" id="9812707at2"/>
<dbReference type="SUPFAM" id="SSF56436">
    <property type="entry name" value="C-type lectin-like"/>
    <property type="match status" value="1"/>
</dbReference>
<accession>A0A5C1QP10</accession>
<evidence type="ECO:0000313" key="2">
    <source>
        <dbReference type="EMBL" id="QEN09703.1"/>
    </source>
</evidence>